<feature type="compositionally biased region" description="Low complexity" evidence="1">
    <location>
        <begin position="38"/>
        <end position="56"/>
    </location>
</feature>
<keyword evidence="2" id="KW-0732">Signal</keyword>
<feature type="chain" id="PRO_5047529603" evidence="2">
    <location>
        <begin position="20"/>
        <end position="156"/>
    </location>
</feature>
<organism evidence="3 4">
    <name type="scientific">Massilia norwichensis</name>
    <dbReference type="NCBI Taxonomy" id="1442366"/>
    <lineage>
        <taxon>Bacteria</taxon>
        <taxon>Pseudomonadati</taxon>
        <taxon>Pseudomonadota</taxon>
        <taxon>Betaproteobacteria</taxon>
        <taxon>Burkholderiales</taxon>
        <taxon>Oxalobacteraceae</taxon>
        <taxon>Telluria group</taxon>
        <taxon>Massilia</taxon>
    </lineage>
</organism>
<name>A0ABT2ABA7_9BURK</name>
<feature type="region of interest" description="Disordered" evidence="1">
    <location>
        <begin position="38"/>
        <end position="60"/>
    </location>
</feature>
<dbReference type="EMBL" id="JANUGX010000026">
    <property type="protein sequence ID" value="MCS0591357.1"/>
    <property type="molecule type" value="Genomic_DNA"/>
</dbReference>
<evidence type="ECO:0000313" key="3">
    <source>
        <dbReference type="EMBL" id="MCS0591357.1"/>
    </source>
</evidence>
<keyword evidence="4" id="KW-1185">Reference proteome</keyword>
<proteinExistence type="predicted"/>
<dbReference type="Proteomes" id="UP001205560">
    <property type="component" value="Unassembled WGS sequence"/>
</dbReference>
<reference evidence="3 4" key="1">
    <citation type="submission" date="2022-08" db="EMBL/GenBank/DDBJ databases">
        <title>Reclassification of Massilia species as members of the genera Telluria, Duganella, Pseudoduganella, Mokoshia gen. nov. and Zemynaea gen. nov. using orthogonal and non-orthogonal genome-based approaches.</title>
        <authorList>
            <person name="Bowman J.P."/>
        </authorList>
    </citation>
    <scope>NUCLEOTIDE SEQUENCE [LARGE SCALE GENOMIC DNA]</scope>
    <source>
        <strain evidence="3 4">LMG 28164</strain>
    </source>
</reference>
<sequence length="156" mass="16308">MNASLLCRLACAAAIGAFAAGLTPAHADSVASSASSAGSASSASISDSIGASSNSSNRDKRVAAGDYRVIDVAQAPAKLETTRLTLRPVAGTPAQEFTLDVPNRALAARQVDAGAVVHVNERVYGYEFAYADTKQPFFLALQDDWYRELGSRQVTI</sequence>
<comment type="caution">
    <text evidence="3">The sequence shown here is derived from an EMBL/GenBank/DDBJ whole genome shotgun (WGS) entry which is preliminary data.</text>
</comment>
<protein>
    <submittedName>
        <fullName evidence="3">Uncharacterized protein</fullName>
    </submittedName>
</protein>
<feature type="signal peptide" evidence="2">
    <location>
        <begin position="1"/>
        <end position="19"/>
    </location>
</feature>
<accession>A0ABT2ABA7</accession>
<gene>
    <name evidence="3" type="ORF">NX782_19385</name>
</gene>
<dbReference type="RefSeq" id="WP_258847127.1">
    <property type="nucleotide sequence ID" value="NZ_JANUGX010000026.1"/>
</dbReference>
<evidence type="ECO:0000256" key="1">
    <source>
        <dbReference type="SAM" id="MobiDB-lite"/>
    </source>
</evidence>
<evidence type="ECO:0000256" key="2">
    <source>
        <dbReference type="SAM" id="SignalP"/>
    </source>
</evidence>
<evidence type="ECO:0000313" key="4">
    <source>
        <dbReference type="Proteomes" id="UP001205560"/>
    </source>
</evidence>